<dbReference type="GO" id="GO:0000981">
    <property type="term" value="F:DNA-binding transcription factor activity, RNA polymerase II-specific"/>
    <property type="evidence" value="ECO:0007669"/>
    <property type="project" value="TreeGrafter"/>
</dbReference>
<feature type="domain" description="C2H2-type" evidence="6">
    <location>
        <begin position="749"/>
        <end position="777"/>
    </location>
</feature>
<dbReference type="AlphaFoldDB" id="A0AAV4NFE0"/>
<protein>
    <recommendedName>
        <fullName evidence="6">C2H2-type domain-containing protein</fullName>
    </recommendedName>
</protein>
<keyword evidence="1" id="KW-0479">Metal-binding</keyword>
<gene>
    <name evidence="7" type="ORF">CDAR_217311</name>
</gene>
<name>A0AAV4NFE0_9ARAC</name>
<evidence type="ECO:0000256" key="4">
    <source>
        <dbReference type="ARBA" id="ARBA00022833"/>
    </source>
</evidence>
<keyword evidence="3 5" id="KW-0863">Zinc-finger</keyword>
<dbReference type="Proteomes" id="UP001054837">
    <property type="component" value="Unassembled WGS sequence"/>
</dbReference>
<feature type="domain" description="C2H2-type" evidence="6">
    <location>
        <begin position="691"/>
        <end position="719"/>
    </location>
</feature>
<dbReference type="FunFam" id="3.30.160.60:FF:001171">
    <property type="entry name" value="Zinc finger protein 236"/>
    <property type="match status" value="1"/>
</dbReference>
<proteinExistence type="predicted"/>
<dbReference type="PANTHER" id="PTHR24381:SF455">
    <property type="entry name" value="RB-ASSOCIATED KRAB ZINC FINGER PROTEIN-RELATED"/>
    <property type="match status" value="1"/>
</dbReference>
<evidence type="ECO:0000256" key="5">
    <source>
        <dbReference type="PROSITE-ProRule" id="PRU00042"/>
    </source>
</evidence>
<dbReference type="Gene3D" id="3.30.160.60">
    <property type="entry name" value="Classic Zinc Finger"/>
    <property type="match status" value="7"/>
</dbReference>
<dbReference type="SMART" id="SM00355">
    <property type="entry name" value="ZnF_C2H2"/>
    <property type="match status" value="8"/>
</dbReference>
<keyword evidence="8" id="KW-1185">Reference proteome</keyword>
<dbReference type="GO" id="GO:0000977">
    <property type="term" value="F:RNA polymerase II transcription regulatory region sequence-specific DNA binding"/>
    <property type="evidence" value="ECO:0007669"/>
    <property type="project" value="TreeGrafter"/>
</dbReference>
<reference evidence="7 8" key="1">
    <citation type="submission" date="2021-06" db="EMBL/GenBank/DDBJ databases">
        <title>Caerostris darwini draft genome.</title>
        <authorList>
            <person name="Kono N."/>
            <person name="Arakawa K."/>
        </authorList>
    </citation>
    <scope>NUCLEOTIDE SEQUENCE [LARGE SCALE GENOMIC DNA]</scope>
</reference>
<feature type="domain" description="C2H2-type" evidence="6">
    <location>
        <begin position="580"/>
        <end position="607"/>
    </location>
</feature>
<dbReference type="SUPFAM" id="SSF57667">
    <property type="entry name" value="beta-beta-alpha zinc fingers"/>
    <property type="match status" value="5"/>
</dbReference>
<dbReference type="FunFam" id="3.30.160.60:FF:000624">
    <property type="entry name" value="zinc finger protein 697"/>
    <property type="match status" value="1"/>
</dbReference>
<feature type="domain" description="C2H2-type" evidence="6">
    <location>
        <begin position="608"/>
        <end position="631"/>
    </location>
</feature>
<dbReference type="GO" id="GO:0005634">
    <property type="term" value="C:nucleus"/>
    <property type="evidence" value="ECO:0007669"/>
    <property type="project" value="UniProtKB-SubCell"/>
</dbReference>
<organism evidence="7 8">
    <name type="scientific">Caerostris darwini</name>
    <dbReference type="NCBI Taxonomy" id="1538125"/>
    <lineage>
        <taxon>Eukaryota</taxon>
        <taxon>Metazoa</taxon>
        <taxon>Ecdysozoa</taxon>
        <taxon>Arthropoda</taxon>
        <taxon>Chelicerata</taxon>
        <taxon>Arachnida</taxon>
        <taxon>Araneae</taxon>
        <taxon>Araneomorphae</taxon>
        <taxon>Entelegynae</taxon>
        <taxon>Araneoidea</taxon>
        <taxon>Araneidae</taxon>
        <taxon>Caerostris</taxon>
    </lineage>
</organism>
<keyword evidence="2" id="KW-0677">Repeat</keyword>
<dbReference type="FunFam" id="3.30.160.60:FF:000110">
    <property type="entry name" value="Zinc finger protein-like"/>
    <property type="match status" value="1"/>
</dbReference>
<dbReference type="PROSITE" id="PS00028">
    <property type="entry name" value="ZINC_FINGER_C2H2_1"/>
    <property type="match status" value="6"/>
</dbReference>
<evidence type="ECO:0000256" key="1">
    <source>
        <dbReference type="ARBA" id="ARBA00022723"/>
    </source>
</evidence>
<feature type="domain" description="C2H2-type" evidence="6">
    <location>
        <begin position="636"/>
        <end position="664"/>
    </location>
</feature>
<comment type="caution">
    <text evidence="7">The sequence shown here is derived from an EMBL/GenBank/DDBJ whole genome shotgun (WGS) entry which is preliminary data.</text>
</comment>
<evidence type="ECO:0000256" key="2">
    <source>
        <dbReference type="ARBA" id="ARBA00022737"/>
    </source>
</evidence>
<evidence type="ECO:0000256" key="3">
    <source>
        <dbReference type="ARBA" id="ARBA00022771"/>
    </source>
</evidence>
<dbReference type="PANTHER" id="PTHR24381">
    <property type="entry name" value="ZINC FINGER PROTEIN"/>
    <property type="match status" value="1"/>
</dbReference>
<dbReference type="InterPro" id="IPR013087">
    <property type="entry name" value="Znf_C2H2_type"/>
</dbReference>
<dbReference type="InterPro" id="IPR036236">
    <property type="entry name" value="Znf_C2H2_sf"/>
</dbReference>
<dbReference type="PROSITE" id="PS50157">
    <property type="entry name" value="ZINC_FINGER_C2H2_2"/>
    <property type="match status" value="7"/>
</dbReference>
<keyword evidence="4" id="KW-0862">Zinc</keyword>
<feature type="domain" description="C2H2-type" evidence="6">
    <location>
        <begin position="266"/>
        <end position="293"/>
    </location>
</feature>
<accession>A0AAV4NFE0</accession>
<feature type="domain" description="C2H2-type" evidence="6">
    <location>
        <begin position="720"/>
        <end position="748"/>
    </location>
</feature>
<evidence type="ECO:0000313" key="8">
    <source>
        <dbReference type="Proteomes" id="UP001054837"/>
    </source>
</evidence>
<dbReference type="GO" id="GO:0008270">
    <property type="term" value="F:zinc ion binding"/>
    <property type="evidence" value="ECO:0007669"/>
    <property type="project" value="UniProtKB-KW"/>
</dbReference>
<dbReference type="EMBL" id="BPLQ01001632">
    <property type="protein sequence ID" value="GIX83529.1"/>
    <property type="molecule type" value="Genomic_DNA"/>
</dbReference>
<evidence type="ECO:0000313" key="7">
    <source>
        <dbReference type="EMBL" id="GIX83529.1"/>
    </source>
</evidence>
<evidence type="ECO:0000259" key="6">
    <source>
        <dbReference type="PROSITE" id="PS50157"/>
    </source>
</evidence>
<dbReference type="Pfam" id="PF00096">
    <property type="entry name" value="zf-C2H2"/>
    <property type="match status" value="5"/>
</dbReference>
<sequence length="777" mass="89015">MEIWNCEFCNTSVTNFEVHYCRNFGNQHRQSFATLPRSSSANWVQDTESRTALPMNYEARWPDMSQFNSSIQQSVLPNMHLRTDWEAAATAEISSSYGIAKYNQYNLEISDFLLPNMPHGPENQYNSTTLPNADQLNPMPVAEPCSLPGFQQAFGQRNTLMNQIHQHPNACQMDSSGTSRTDVMSSSFTFAFNEIDNISNNQISQHYETSSGIPILAVQNAQFNPMDPVPPTDAISPIHSKECPKEFLPKDYLEPQDRSHSVARPYASSYCDKTFPCSAHLTRHIRTHTGDKPYACTMNFGNQHRQSSATLPHSCSGNRDQDIDVRTQQMHYEERRPSMNETYSSWQQSILPNMHQRTDCEAAAATEIASPYGIGNQNPYNPEISHFQFPDLQNKQESQSESTHLLQPFEDNSAIMNQNPQFWEAWNPKYPANSFLPDAEPSFLPVAEPSFLPVAEPSFLPVFQQKYGQINPLTNQTAQHPNASAQTEYSGISRTNGMSSHFTSDFNESAIASTNQISQHYETSLGIPILAFQNVQYNPMDPIHQTDLIGPIHSSPSHKEFLPKDHFERQDHSRGVEKSYACNYCSRTFLWSSHLTTHICTHRGEKPYACTVCNKRFAANFKLTEHMRIHTVRPYTKCKECSECFVNRYRLQEHVRIIHKGQKSFKCTECSECFVSHYRLLKHIHTADELNKCTECSKCFVYPSQLREHVRTIHTANETYKCTECDKCFPYRSSLRKHIRSIHNAEKPYKCTECGQRFTQHSSLRTHSRNIHADDRS</sequence>